<dbReference type="InterPro" id="IPR052159">
    <property type="entry name" value="Competence_DNA_uptake"/>
</dbReference>
<dbReference type="InterPro" id="IPR001279">
    <property type="entry name" value="Metallo-B-lactamas"/>
</dbReference>
<sequence length="416" mass="45786">MKTLIRSVLALFVFAAGVSGVRAEPVKVGDSLPLWSEGLLDIHFINIGAGESSLIIMPDGTTMLVDAGDHGRPDAYHLSTLPDSTRQAGEWIARYVKRATTNAPGDAINYVMISHLHGDHIGSVKKHTPPAASGAYKRIGISEVAEHVAIEKVLDRGWPDYNFPVPQKSGVVTNYRKFLNWQVANKGVKAERFKPGVNDQIVMNHNPKKYPNFEIRNLAANGVVWTGIGSNTRNHFPDPKDVPPGAIIENLCSIAFRLSYGEFDYFSGGDLSVNGTDNASTADLWRDIERPVALVTGPVEVMKANHHAYYDANSPFFLASLRPRVIVVSTWFTAHVALNTYRRMQSKTLWPGARDIFITNQPEAMKLAARLDPKDPPPGHVVIRVSPGGAEYTVYVLDETNESARVKSIHGPYKSR</sequence>
<dbReference type="InterPro" id="IPR036866">
    <property type="entry name" value="RibonucZ/Hydroxyglut_hydro"/>
</dbReference>
<keyword evidence="4" id="KW-1185">Reference proteome</keyword>
<protein>
    <recommendedName>
        <fullName evidence="2">Metallo-beta-lactamase domain-containing protein</fullName>
    </recommendedName>
</protein>
<dbReference type="RefSeq" id="WP_108825424.1">
    <property type="nucleotide sequence ID" value="NZ_CP023004.1"/>
</dbReference>
<organism evidence="3 4">
    <name type="scientific">Ereboglobus luteus</name>
    <dbReference type="NCBI Taxonomy" id="1796921"/>
    <lineage>
        <taxon>Bacteria</taxon>
        <taxon>Pseudomonadati</taxon>
        <taxon>Verrucomicrobiota</taxon>
        <taxon>Opitutia</taxon>
        <taxon>Opitutales</taxon>
        <taxon>Opitutaceae</taxon>
        <taxon>Ereboglobus</taxon>
    </lineage>
</organism>
<dbReference type="Gene3D" id="3.60.15.10">
    <property type="entry name" value="Ribonuclease Z/Hydroxyacylglutathione hydrolase-like"/>
    <property type="match status" value="1"/>
</dbReference>
<evidence type="ECO:0000259" key="2">
    <source>
        <dbReference type="Pfam" id="PF00753"/>
    </source>
</evidence>
<feature type="signal peptide" evidence="1">
    <location>
        <begin position="1"/>
        <end position="23"/>
    </location>
</feature>
<dbReference type="Pfam" id="PF00753">
    <property type="entry name" value="Lactamase_B"/>
    <property type="match status" value="1"/>
</dbReference>
<reference evidence="3 4" key="1">
    <citation type="journal article" date="2018" name="Syst. Appl. Microbiol.">
        <title>Ereboglobus luteus gen. nov. sp. nov. from cockroach guts, and new insights into the oxygen relationship of the genera Opitutus and Didymococcus (Verrucomicrobia: Opitutaceae).</title>
        <authorList>
            <person name="Tegtmeier D."/>
            <person name="Belitz A."/>
            <person name="Radek R."/>
            <person name="Heimerl T."/>
            <person name="Brune A."/>
        </authorList>
    </citation>
    <scope>NUCLEOTIDE SEQUENCE [LARGE SCALE GENOMIC DNA]</scope>
    <source>
        <strain evidence="3 4">Ho45</strain>
    </source>
</reference>
<proteinExistence type="predicted"/>
<name>A0A2U8E3Y7_9BACT</name>
<evidence type="ECO:0000313" key="4">
    <source>
        <dbReference type="Proteomes" id="UP000244896"/>
    </source>
</evidence>
<feature type="domain" description="Metallo-beta-lactamase" evidence="2">
    <location>
        <begin position="52"/>
        <end position="125"/>
    </location>
</feature>
<dbReference type="EMBL" id="CP023004">
    <property type="protein sequence ID" value="AWI09613.1"/>
    <property type="molecule type" value="Genomic_DNA"/>
</dbReference>
<dbReference type="Proteomes" id="UP000244896">
    <property type="component" value="Chromosome"/>
</dbReference>
<dbReference type="PANTHER" id="PTHR30619:SF1">
    <property type="entry name" value="RECOMBINATION PROTEIN 2"/>
    <property type="match status" value="1"/>
</dbReference>
<dbReference type="KEGG" id="elut:CKA38_10465"/>
<gene>
    <name evidence="3" type="ORF">CKA38_10465</name>
</gene>
<evidence type="ECO:0000256" key="1">
    <source>
        <dbReference type="SAM" id="SignalP"/>
    </source>
</evidence>
<accession>A0A2U8E3Y7</accession>
<dbReference type="OrthoDB" id="9761531at2"/>
<feature type="chain" id="PRO_5016042077" description="Metallo-beta-lactamase domain-containing protein" evidence="1">
    <location>
        <begin position="24"/>
        <end position="416"/>
    </location>
</feature>
<dbReference type="PANTHER" id="PTHR30619">
    <property type="entry name" value="DNA INTERNALIZATION/COMPETENCE PROTEIN COMEC/REC2"/>
    <property type="match status" value="1"/>
</dbReference>
<keyword evidence="1" id="KW-0732">Signal</keyword>
<dbReference type="AlphaFoldDB" id="A0A2U8E3Y7"/>
<evidence type="ECO:0000313" key="3">
    <source>
        <dbReference type="EMBL" id="AWI09613.1"/>
    </source>
</evidence>
<dbReference type="SUPFAM" id="SSF56281">
    <property type="entry name" value="Metallo-hydrolase/oxidoreductase"/>
    <property type="match status" value="1"/>
</dbReference>